<gene>
    <name evidence="2" type="ORF">FTUN_5058</name>
</gene>
<dbReference type="RefSeq" id="WP_171472843.1">
    <property type="nucleotide sequence ID" value="NZ_CP053452.2"/>
</dbReference>
<dbReference type="CDD" id="cd08161">
    <property type="entry name" value="SET"/>
    <property type="match status" value="1"/>
</dbReference>
<feature type="domain" description="SET" evidence="1">
    <location>
        <begin position="4"/>
        <end position="116"/>
    </location>
</feature>
<dbReference type="InterPro" id="IPR046341">
    <property type="entry name" value="SET_dom_sf"/>
</dbReference>
<reference evidence="3" key="1">
    <citation type="submission" date="2020-05" db="EMBL/GenBank/DDBJ databases">
        <title>Frigoriglobus tundricola gen. nov., sp. nov., a psychrotolerant cellulolytic planctomycete of the family Gemmataceae with two divergent copies of 16S rRNA gene.</title>
        <authorList>
            <person name="Kulichevskaya I.S."/>
            <person name="Ivanova A.A."/>
            <person name="Naumoff D.G."/>
            <person name="Beletsky A.V."/>
            <person name="Rijpstra W.I.C."/>
            <person name="Sinninghe Damste J.S."/>
            <person name="Mardanov A.V."/>
            <person name="Ravin N.V."/>
            <person name="Dedysh S.N."/>
        </authorList>
    </citation>
    <scope>NUCLEOTIDE SEQUENCE [LARGE SCALE GENOMIC DNA]</scope>
    <source>
        <strain evidence="3">PL17</strain>
    </source>
</reference>
<evidence type="ECO:0000313" key="2">
    <source>
        <dbReference type="EMBL" id="QJW97484.1"/>
    </source>
</evidence>
<dbReference type="PROSITE" id="PS50280">
    <property type="entry name" value="SET"/>
    <property type="match status" value="1"/>
</dbReference>
<dbReference type="KEGG" id="ftj:FTUN_5058"/>
<organism evidence="2 3">
    <name type="scientific">Frigoriglobus tundricola</name>
    <dbReference type="NCBI Taxonomy" id="2774151"/>
    <lineage>
        <taxon>Bacteria</taxon>
        <taxon>Pseudomonadati</taxon>
        <taxon>Planctomycetota</taxon>
        <taxon>Planctomycetia</taxon>
        <taxon>Gemmatales</taxon>
        <taxon>Gemmataceae</taxon>
        <taxon>Frigoriglobus</taxon>
    </lineage>
</organism>
<accession>A0A6M5YVH9</accession>
<sequence length="118" mass="13399">MHYFRLKPSTIAGAGVGVFATTDIPRGTVLRELFAPDDVRRLTWAEFAALDVPSDVKENFVTRYETECFVPACFNRISVGWYLNDSEEPNLAHDANYDYYALRAIAAGEELLIRYDDL</sequence>
<keyword evidence="3" id="KW-1185">Reference proteome</keyword>
<dbReference type="InterPro" id="IPR001214">
    <property type="entry name" value="SET_dom"/>
</dbReference>
<protein>
    <recommendedName>
        <fullName evidence="1">SET domain-containing protein</fullName>
    </recommendedName>
</protein>
<name>A0A6M5YVH9_9BACT</name>
<evidence type="ECO:0000259" key="1">
    <source>
        <dbReference type="PROSITE" id="PS50280"/>
    </source>
</evidence>
<dbReference type="SUPFAM" id="SSF82199">
    <property type="entry name" value="SET domain"/>
    <property type="match status" value="1"/>
</dbReference>
<dbReference type="Proteomes" id="UP000503447">
    <property type="component" value="Chromosome"/>
</dbReference>
<proteinExistence type="predicted"/>
<evidence type="ECO:0000313" key="3">
    <source>
        <dbReference type="Proteomes" id="UP000503447"/>
    </source>
</evidence>
<dbReference type="AlphaFoldDB" id="A0A6M5YVH9"/>
<dbReference type="Gene3D" id="2.170.270.10">
    <property type="entry name" value="SET domain"/>
    <property type="match status" value="1"/>
</dbReference>
<dbReference type="Pfam" id="PF00856">
    <property type="entry name" value="SET"/>
    <property type="match status" value="1"/>
</dbReference>
<dbReference type="EMBL" id="CP053452">
    <property type="protein sequence ID" value="QJW97484.1"/>
    <property type="molecule type" value="Genomic_DNA"/>
</dbReference>